<feature type="transmembrane region" description="Helical" evidence="1">
    <location>
        <begin position="26"/>
        <end position="47"/>
    </location>
</feature>
<proteinExistence type="predicted"/>
<name>A0A0K1PKZ8_9BACT</name>
<keyword evidence="3" id="KW-1185">Reference proteome</keyword>
<dbReference type="STRING" id="1391654.AKJ09_00861"/>
<evidence type="ECO:0000313" key="3">
    <source>
        <dbReference type="Proteomes" id="UP000064967"/>
    </source>
</evidence>
<reference evidence="2 3" key="1">
    <citation type="submission" date="2015-08" db="EMBL/GenBank/DDBJ databases">
        <authorList>
            <person name="Babu N.S."/>
            <person name="Beckwith C.J."/>
            <person name="Beseler K.G."/>
            <person name="Brison A."/>
            <person name="Carone J.V."/>
            <person name="Caskin T.P."/>
            <person name="Diamond M."/>
            <person name="Durham M.E."/>
            <person name="Foxe J.M."/>
            <person name="Go M."/>
            <person name="Henderson B.A."/>
            <person name="Jones I.B."/>
            <person name="McGettigan J.A."/>
            <person name="Micheletti S.J."/>
            <person name="Nasrallah M.E."/>
            <person name="Ortiz D."/>
            <person name="Piller C.R."/>
            <person name="Privatt S.R."/>
            <person name="Schneider S.L."/>
            <person name="Sharp S."/>
            <person name="Smith T.C."/>
            <person name="Stanton J.D."/>
            <person name="Ullery H.E."/>
            <person name="Wilson R.J."/>
            <person name="Serrano M.G."/>
            <person name="Buck G."/>
            <person name="Lee V."/>
            <person name="Wang Y."/>
            <person name="Carvalho R."/>
            <person name="Voegtly L."/>
            <person name="Shi R."/>
            <person name="Duckworth R."/>
            <person name="Johnson A."/>
            <person name="Loviza R."/>
            <person name="Walstead R."/>
            <person name="Shah Z."/>
            <person name="Kiflezghi M."/>
            <person name="Wade K."/>
            <person name="Ball S.L."/>
            <person name="Bradley K.W."/>
            <person name="Asai D.J."/>
            <person name="Bowman C.A."/>
            <person name="Russell D.A."/>
            <person name="Pope W.H."/>
            <person name="Jacobs-Sera D."/>
            <person name="Hendrix R.W."/>
            <person name="Hatfull G.F."/>
        </authorList>
    </citation>
    <scope>NUCLEOTIDE SEQUENCE [LARGE SCALE GENOMIC DNA]</scope>
    <source>
        <strain evidence="2 3">DSM 27648</strain>
    </source>
</reference>
<keyword evidence="1" id="KW-1133">Transmembrane helix</keyword>
<evidence type="ECO:0000256" key="1">
    <source>
        <dbReference type="SAM" id="Phobius"/>
    </source>
</evidence>
<evidence type="ECO:0000313" key="2">
    <source>
        <dbReference type="EMBL" id="AKU94197.1"/>
    </source>
</evidence>
<sequence>MLTAASLGVVAGGILGGIGWWATANPFVLLGAAAFGLLVGVMVFGAWKKPDDGASEAPERRDVWL</sequence>
<keyword evidence="1" id="KW-0472">Membrane</keyword>
<organism evidence="2 3">
    <name type="scientific">Labilithrix luteola</name>
    <dbReference type="NCBI Taxonomy" id="1391654"/>
    <lineage>
        <taxon>Bacteria</taxon>
        <taxon>Pseudomonadati</taxon>
        <taxon>Myxococcota</taxon>
        <taxon>Polyangia</taxon>
        <taxon>Polyangiales</taxon>
        <taxon>Labilitrichaceae</taxon>
        <taxon>Labilithrix</taxon>
    </lineage>
</organism>
<gene>
    <name evidence="2" type="ORF">AKJ09_00861</name>
</gene>
<dbReference type="Proteomes" id="UP000064967">
    <property type="component" value="Chromosome"/>
</dbReference>
<keyword evidence="1" id="KW-0812">Transmembrane</keyword>
<dbReference type="EMBL" id="CP012333">
    <property type="protein sequence ID" value="AKU94197.1"/>
    <property type="molecule type" value="Genomic_DNA"/>
</dbReference>
<protein>
    <submittedName>
        <fullName evidence="2">Uncharacterized protein</fullName>
    </submittedName>
</protein>
<accession>A0A0K1PKZ8</accession>
<dbReference type="KEGG" id="llu:AKJ09_00861"/>
<dbReference type="AlphaFoldDB" id="A0A0K1PKZ8"/>